<accession>A0A660S8H7</accession>
<dbReference type="PANTHER" id="PTHR34298">
    <property type="entry name" value="SEGREGATION AND CONDENSATION PROTEIN B"/>
    <property type="match status" value="1"/>
</dbReference>
<keyword evidence="2" id="KW-0132">Cell division</keyword>
<comment type="caution">
    <text evidence="5">The sequence shown here is derived from an EMBL/GenBank/DDBJ whole genome shotgun (WGS) entry which is preliminary data.</text>
</comment>
<dbReference type="NCBIfam" id="TIGR00281">
    <property type="entry name" value="SMC-Scp complex subunit ScpB"/>
    <property type="match status" value="1"/>
</dbReference>
<reference evidence="5 6" key="1">
    <citation type="submission" date="2018-06" db="EMBL/GenBank/DDBJ databases">
        <title>Extensive metabolic versatility and redundancy in microbially diverse, dynamic hydrothermal sediments.</title>
        <authorList>
            <person name="Dombrowski N."/>
            <person name="Teske A."/>
            <person name="Baker B.J."/>
        </authorList>
    </citation>
    <scope>NUCLEOTIDE SEQUENCE [LARGE SCALE GENOMIC DNA]</scope>
    <source>
        <strain evidence="5">B35_G9</strain>
    </source>
</reference>
<evidence type="ECO:0000313" key="6">
    <source>
        <dbReference type="Proteomes" id="UP000282321"/>
    </source>
</evidence>
<dbReference type="Gene3D" id="1.10.10.10">
    <property type="entry name" value="Winged helix-like DNA-binding domain superfamily/Winged helix DNA-binding domain"/>
    <property type="match status" value="2"/>
</dbReference>
<dbReference type="InterPro" id="IPR036390">
    <property type="entry name" value="WH_DNA-bd_sf"/>
</dbReference>
<gene>
    <name evidence="5" type="primary">scpB</name>
    <name evidence="5" type="ORF">DRP44_03750</name>
</gene>
<dbReference type="InterPro" id="IPR005234">
    <property type="entry name" value="ScpB_csome_segregation"/>
</dbReference>
<organism evidence="5 6">
    <name type="scientific">candidate division TA06 bacterium</name>
    <dbReference type="NCBI Taxonomy" id="2250710"/>
    <lineage>
        <taxon>Bacteria</taxon>
        <taxon>Bacteria division TA06</taxon>
    </lineage>
</organism>
<dbReference type="GO" id="GO:0051301">
    <property type="term" value="P:cell division"/>
    <property type="evidence" value="ECO:0007669"/>
    <property type="project" value="UniProtKB-KW"/>
</dbReference>
<evidence type="ECO:0000256" key="4">
    <source>
        <dbReference type="ARBA" id="ARBA00023306"/>
    </source>
</evidence>
<keyword evidence="4" id="KW-0131">Cell cycle</keyword>
<keyword evidence="3" id="KW-0159">Chromosome partition</keyword>
<dbReference type="AlphaFoldDB" id="A0A660S8H7"/>
<keyword evidence="1" id="KW-0963">Cytoplasm</keyword>
<dbReference type="Proteomes" id="UP000282321">
    <property type="component" value="Unassembled WGS sequence"/>
</dbReference>
<evidence type="ECO:0000256" key="1">
    <source>
        <dbReference type="ARBA" id="ARBA00022490"/>
    </source>
</evidence>
<dbReference type="PIRSF" id="PIRSF019345">
    <property type="entry name" value="ScpB"/>
    <property type="match status" value="1"/>
</dbReference>
<dbReference type="EMBL" id="QNBC01000038">
    <property type="protein sequence ID" value="RKX66593.1"/>
    <property type="molecule type" value="Genomic_DNA"/>
</dbReference>
<name>A0A660S8H7_UNCT6</name>
<evidence type="ECO:0000256" key="3">
    <source>
        <dbReference type="ARBA" id="ARBA00022829"/>
    </source>
</evidence>
<protein>
    <submittedName>
        <fullName evidence="5">SMC-Scp complex subunit ScpB</fullName>
    </submittedName>
</protein>
<dbReference type="Pfam" id="PF04079">
    <property type="entry name" value="SMC_ScpB"/>
    <property type="match status" value="1"/>
</dbReference>
<dbReference type="SUPFAM" id="SSF46785">
    <property type="entry name" value="Winged helix' DNA-binding domain"/>
    <property type="match status" value="2"/>
</dbReference>
<dbReference type="PANTHER" id="PTHR34298:SF2">
    <property type="entry name" value="SEGREGATION AND CONDENSATION PROTEIN B"/>
    <property type="match status" value="1"/>
</dbReference>
<sequence>MEKDIKRYIEAVLFAAESPVSISLLKKILGIDSIITIRNAIEELNNDYAEHSFEIRQVAKGYRIYTKPEYSDIIKEMKKDRDLPNLSTSSLETLAIIAYKQPITKNEIEHIRGVSSDGVLKTLLNRDLIKVLGKSDLPGEPMLYGTTNHFLEYFGLKNLEDIKIIAKEIWDEFDEENKKIFG</sequence>
<evidence type="ECO:0000313" key="5">
    <source>
        <dbReference type="EMBL" id="RKX66593.1"/>
    </source>
</evidence>
<proteinExistence type="predicted"/>
<dbReference type="GO" id="GO:0051304">
    <property type="term" value="P:chromosome separation"/>
    <property type="evidence" value="ECO:0007669"/>
    <property type="project" value="InterPro"/>
</dbReference>
<dbReference type="InterPro" id="IPR036388">
    <property type="entry name" value="WH-like_DNA-bd_sf"/>
</dbReference>
<evidence type="ECO:0000256" key="2">
    <source>
        <dbReference type="ARBA" id="ARBA00022618"/>
    </source>
</evidence>